<evidence type="ECO:0000256" key="7">
    <source>
        <dbReference type="ARBA" id="ARBA00022962"/>
    </source>
</evidence>
<dbReference type="Pfam" id="PF13522">
    <property type="entry name" value="GATase_6"/>
    <property type="match status" value="1"/>
</dbReference>
<dbReference type="SUPFAM" id="SSF56235">
    <property type="entry name" value="N-terminal nucleophile aminohydrolases (Ntn hydrolases)"/>
    <property type="match status" value="1"/>
</dbReference>
<evidence type="ECO:0000256" key="3">
    <source>
        <dbReference type="ARBA" id="ARBA00016090"/>
    </source>
</evidence>
<evidence type="ECO:0000256" key="2">
    <source>
        <dbReference type="ARBA" id="ARBA00012916"/>
    </source>
</evidence>
<evidence type="ECO:0000259" key="9">
    <source>
        <dbReference type="PROSITE" id="PS51464"/>
    </source>
</evidence>
<dbReference type="GO" id="GO:0004360">
    <property type="term" value="F:glutamine-fructose-6-phosphate transaminase (isomerizing) activity"/>
    <property type="evidence" value="ECO:0007669"/>
    <property type="project" value="UniProtKB-EC"/>
</dbReference>
<dbReference type="GO" id="GO:0006047">
    <property type="term" value="P:UDP-N-acetylglucosamine metabolic process"/>
    <property type="evidence" value="ECO:0007669"/>
    <property type="project" value="TreeGrafter"/>
</dbReference>
<comment type="catalytic activity">
    <reaction evidence="1">
        <text>D-fructose 6-phosphate + L-glutamine = D-glucosamine 6-phosphate + L-glutamate</text>
        <dbReference type="Rhea" id="RHEA:13237"/>
        <dbReference type="ChEBI" id="CHEBI:29985"/>
        <dbReference type="ChEBI" id="CHEBI:58359"/>
        <dbReference type="ChEBI" id="CHEBI:58725"/>
        <dbReference type="ChEBI" id="CHEBI:61527"/>
        <dbReference type="EC" id="2.6.1.16"/>
    </reaction>
</comment>
<evidence type="ECO:0000256" key="5">
    <source>
        <dbReference type="ARBA" id="ARBA00022679"/>
    </source>
</evidence>
<dbReference type="CDD" id="cd05009">
    <property type="entry name" value="SIS_GlmS_GlmD_2"/>
    <property type="match status" value="1"/>
</dbReference>
<dbReference type="Pfam" id="PF01380">
    <property type="entry name" value="SIS"/>
    <property type="match status" value="2"/>
</dbReference>
<proteinExistence type="predicted"/>
<dbReference type="PANTHER" id="PTHR10937:SF0">
    <property type="entry name" value="GLUTAMINE--FRUCTOSE-6-PHOSPHATE TRANSAMINASE (ISOMERIZING)"/>
    <property type="match status" value="1"/>
</dbReference>
<dbReference type="AlphaFoldDB" id="A0A2M7XWP8"/>
<dbReference type="InterPro" id="IPR001347">
    <property type="entry name" value="SIS_dom"/>
</dbReference>
<dbReference type="EMBL" id="PFWL01000211">
    <property type="protein sequence ID" value="PJA55151.1"/>
    <property type="molecule type" value="Genomic_DNA"/>
</dbReference>
<dbReference type="InterPro" id="IPR047084">
    <property type="entry name" value="GFAT_N"/>
</dbReference>
<dbReference type="CDD" id="cd00714">
    <property type="entry name" value="GFAT"/>
    <property type="match status" value="1"/>
</dbReference>
<gene>
    <name evidence="10" type="primary">glmS</name>
    <name evidence="10" type="ORF">CO165_05120</name>
</gene>
<keyword evidence="5" id="KW-0808">Transferase</keyword>
<dbReference type="PANTHER" id="PTHR10937">
    <property type="entry name" value="GLUCOSAMINE--FRUCTOSE-6-PHOSPHATE AMINOTRANSFERASE, ISOMERIZING"/>
    <property type="match status" value="1"/>
</dbReference>
<name>A0A2M7XWP8_9BACT</name>
<dbReference type="CDD" id="cd05008">
    <property type="entry name" value="SIS_GlmS_GlmD_1"/>
    <property type="match status" value="1"/>
</dbReference>
<feature type="domain" description="SIS" evidence="9">
    <location>
        <begin position="443"/>
        <end position="579"/>
    </location>
</feature>
<dbReference type="Gene3D" id="3.40.50.10490">
    <property type="entry name" value="Glucose-6-phosphate isomerase like protein, domain 1"/>
    <property type="match status" value="2"/>
</dbReference>
<evidence type="ECO:0000313" key="10">
    <source>
        <dbReference type="EMBL" id="PJA55151.1"/>
    </source>
</evidence>
<dbReference type="EC" id="2.6.1.16" evidence="2"/>
<dbReference type="GO" id="GO:0006487">
    <property type="term" value="P:protein N-linked glycosylation"/>
    <property type="evidence" value="ECO:0007669"/>
    <property type="project" value="TreeGrafter"/>
</dbReference>
<dbReference type="InterPro" id="IPR046348">
    <property type="entry name" value="SIS_dom_sf"/>
</dbReference>
<dbReference type="InterPro" id="IPR035490">
    <property type="entry name" value="GlmS/FrlB_SIS"/>
</dbReference>
<dbReference type="NCBIfam" id="TIGR01135">
    <property type="entry name" value="glmS"/>
    <property type="match status" value="1"/>
</dbReference>
<comment type="caution">
    <text evidence="10">The sequence shown here is derived from an EMBL/GenBank/DDBJ whole genome shotgun (WGS) entry which is preliminary data.</text>
</comment>
<evidence type="ECO:0000256" key="1">
    <source>
        <dbReference type="ARBA" id="ARBA00001031"/>
    </source>
</evidence>
<dbReference type="GO" id="GO:0006002">
    <property type="term" value="P:fructose 6-phosphate metabolic process"/>
    <property type="evidence" value="ECO:0007669"/>
    <property type="project" value="TreeGrafter"/>
</dbReference>
<dbReference type="NCBIfam" id="NF001484">
    <property type="entry name" value="PRK00331.1"/>
    <property type="match status" value="1"/>
</dbReference>
<feature type="domain" description="Glutamine amidotransferase type-2" evidence="8">
    <location>
        <begin position="2"/>
        <end position="217"/>
    </location>
</feature>
<organism evidence="10 11">
    <name type="scientific">Candidatus Roizmanbacteria bacterium CG_4_9_14_3_um_filter_33_18</name>
    <dbReference type="NCBI Taxonomy" id="1974841"/>
    <lineage>
        <taxon>Bacteria</taxon>
        <taxon>Candidatus Roizmaniibacteriota</taxon>
    </lineage>
</organism>
<accession>A0A2M7XWP8</accession>
<dbReference type="PROSITE" id="PS51278">
    <property type="entry name" value="GATASE_TYPE_2"/>
    <property type="match status" value="1"/>
</dbReference>
<dbReference type="GO" id="GO:0097367">
    <property type="term" value="F:carbohydrate derivative binding"/>
    <property type="evidence" value="ECO:0007669"/>
    <property type="project" value="InterPro"/>
</dbReference>
<dbReference type="InterPro" id="IPR017932">
    <property type="entry name" value="GATase_2_dom"/>
</dbReference>
<protein>
    <recommendedName>
        <fullName evidence="3">Glutamine--fructose-6-phosphate aminotransferase [isomerizing]</fullName>
        <ecNumber evidence="2">2.6.1.16</ecNumber>
    </recommendedName>
</protein>
<evidence type="ECO:0000259" key="8">
    <source>
        <dbReference type="PROSITE" id="PS51278"/>
    </source>
</evidence>
<feature type="domain" description="SIS" evidence="9">
    <location>
        <begin position="278"/>
        <end position="416"/>
    </location>
</feature>
<reference evidence="11" key="1">
    <citation type="submission" date="2017-09" db="EMBL/GenBank/DDBJ databases">
        <title>Depth-based differentiation of microbial function through sediment-hosted aquifers and enrichment of novel symbionts in the deep terrestrial subsurface.</title>
        <authorList>
            <person name="Probst A.J."/>
            <person name="Ladd B."/>
            <person name="Jarett J.K."/>
            <person name="Geller-Mcgrath D.E."/>
            <person name="Sieber C.M.K."/>
            <person name="Emerson J.B."/>
            <person name="Anantharaman K."/>
            <person name="Thomas B.C."/>
            <person name="Malmstrom R."/>
            <person name="Stieglmeier M."/>
            <person name="Klingl A."/>
            <person name="Woyke T."/>
            <person name="Ryan C.M."/>
            <person name="Banfield J.F."/>
        </authorList>
    </citation>
    <scope>NUCLEOTIDE SEQUENCE [LARGE SCALE GENOMIC DNA]</scope>
</reference>
<keyword evidence="4" id="KW-0032">Aminotransferase</keyword>
<keyword evidence="7" id="KW-0315">Glutamine amidotransferase</keyword>
<evidence type="ECO:0000256" key="4">
    <source>
        <dbReference type="ARBA" id="ARBA00022576"/>
    </source>
</evidence>
<dbReference type="InterPro" id="IPR005855">
    <property type="entry name" value="GFAT"/>
</dbReference>
<dbReference type="InterPro" id="IPR035466">
    <property type="entry name" value="GlmS/AgaS_SIS"/>
</dbReference>
<dbReference type="PROSITE" id="PS51464">
    <property type="entry name" value="SIS"/>
    <property type="match status" value="2"/>
</dbReference>
<keyword evidence="6" id="KW-0677">Repeat</keyword>
<dbReference type="SUPFAM" id="SSF53697">
    <property type="entry name" value="SIS domain"/>
    <property type="match status" value="1"/>
</dbReference>
<dbReference type="Gene3D" id="3.60.20.10">
    <property type="entry name" value="Glutamine Phosphoribosylpyrophosphate, subunit 1, domain 1"/>
    <property type="match status" value="1"/>
</dbReference>
<evidence type="ECO:0000313" key="11">
    <source>
        <dbReference type="Proteomes" id="UP000229647"/>
    </source>
</evidence>
<dbReference type="InterPro" id="IPR029055">
    <property type="entry name" value="Ntn_hydrolases_N"/>
</dbReference>
<sequence>MCGIFGIINDKNNQAAQTVLEGLKKLEYRGYDSWGISIIPQNQKEIQVDKHIGKIGEAKTNLPKGLIALGHTRWATHGGVTDNNAHPHLDCTKKIAVIHNGVVENYQEIKVELLQKGHKFISETDTEVIAHLIEEKSKSKKINEAIFETFKLLRGSNAIAVLDYNSQTIIACRNGSPLVVGLGQNQYFLASDVPAFLKETNKVYFLNDGEGVILSNSGAKLYDIDSEKEKILTPQILDWKLEDAEKGGYPHFLLKEIYEQLKTIPKTTSINEKEINILAEKINSGYKVVLTGCGTASYCALATKYFFAEQGIDVAVIPSYEFMPFSKFINNKTLVFAISQSGETADTLIAVKQAKKRGAEIVAVINARGSTLERLSNVVLSVGAGPEIAVVSTKAFTSQLSTLYLLTTAVANRYEEGKEKIINLNKVLTKWLNNQLTSQLIMLAKKLMNEEHIYLIGKHINYPATLEFALKIKETSYVHAEPFAAGELKHGVITLIQKGTPCFVLASNDDVRDEVLSSASEIKARGGLIIGVAPFESNEFDVLIKTPDLEDLTIFANIIVGQLLGYYLGVGRGADPDKPRNLAKSVTVK</sequence>
<evidence type="ECO:0000256" key="6">
    <source>
        <dbReference type="ARBA" id="ARBA00022737"/>
    </source>
</evidence>
<dbReference type="Proteomes" id="UP000229647">
    <property type="component" value="Unassembled WGS sequence"/>
</dbReference>
<dbReference type="FunFam" id="3.60.20.10:FF:000006">
    <property type="entry name" value="Glutamine--fructose-6-phosphate aminotransferase [isomerizing]"/>
    <property type="match status" value="1"/>
</dbReference>